<evidence type="ECO:0000256" key="1">
    <source>
        <dbReference type="SAM" id="Phobius"/>
    </source>
</evidence>
<proteinExistence type="predicted"/>
<sequence length="286" mass="31552">MLDSLITLDRRWIFLLMGLAVAIPVLTQQTFPEALTATSRNVFTAVEELPEGSLVLLAFDYDPGSAPELQPMATAFTRHCCLKKHKMVFLTLWPTGTPMVDQTIRDVIQGEFADLNLQYGEDYVNLGYRPGNEVAIKALATDMRKLFNTDAQGTSLDDLPLTRDVRNILAAKLALNVSAGYPGAKEWVQYGTTQGTLPLGVGVTGVQAPQMYPYYPDQVLGILAALKGAAEYEAALGDRYERYRDPKLNAAIQRMGPQLFAHLLMVGLIVLGNVVHFAHRRREAAQ</sequence>
<comment type="caution">
    <text evidence="2">The sequence shown here is derived from an EMBL/GenBank/DDBJ whole genome shotgun (WGS) entry which is preliminary data.</text>
</comment>
<dbReference type="AlphaFoldDB" id="A0A7C2K132"/>
<keyword evidence="1" id="KW-0472">Membrane</keyword>
<name>A0A7C2K132_9PLAN</name>
<feature type="transmembrane region" description="Helical" evidence="1">
    <location>
        <begin position="259"/>
        <end position="278"/>
    </location>
</feature>
<accession>A0A7C2K132</accession>
<dbReference type="EMBL" id="DSOK01000259">
    <property type="protein sequence ID" value="HEN15623.1"/>
    <property type="molecule type" value="Genomic_DNA"/>
</dbReference>
<gene>
    <name evidence="2" type="ORF">ENQ76_09165</name>
</gene>
<protein>
    <submittedName>
        <fullName evidence="2">Uncharacterized protein</fullName>
    </submittedName>
</protein>
<reference evidence="2" key="1">
    <citation type="journal article" date="2020" name="mSystems">
        <title>Genome- and Community-Level Interaction Insights into Carbon Utilization and Element Cycling Functions of Hydrothermarchaeota in Hydrothermal Sediment.</title>
        <authorList>
            <person name="Zhou Z."/>
            <person name="Liu Y."/>
            <person name="Xu W."/>
            <person name="Pan J."/>
            <person name="Luo Z.H."/>
            <person name="Li M."/>
        </authorList>
    </citation>
    <scope>NUCLEOTIDE SEQUENCE [LARGE SCALE GENOMIC DNA]</scope>
    <source>
        <strain evidence="2">SpSt-339</strain>
    </source>
</reference>
<evidence type="ECO:0000313" key="2">
    <source>
        <dbReference type="EMBL" id="HEN15623.1"/>
    </source>
</evidence>
<keyword evidence="1" id="KW-1133">Transmembrane helix</keyword>
<keyword evidence="1" id="KW-0812">Transmembrane</keyword>
<organism evidence="2">
    <name type="scientific">Schlesneria paludicola</name>
    <dbReference type="NCBI Taxonomy" id="360056"/>
    <lineage>
        <taxon>Bacteria</taxon>
        <taxon>Pseudomonadati</taxon>
        <taxon>Planctomycetota</taxon>
        <taxon>Planctomycetia</taxon>
        <taxon>Planctomycetales</taxon>
        <taxon>Planctomycetaceae</taxon>
        <taxon>Schlesneria</taxon>
    </lineage>
</organism>